<feature type="transmembrane region" description="Helical" evidence="3">
    <location>
        <begin position="413"/>
        <end position="435"/>
    </location>
</feature>
<keyword evidence="3" id="KW-1133">Transmembrane helix</keyword>
<evidence type="ECO:0000256" key="3">
    <source>
        <dbReference type="SAM" id="Phobius"/>
    </source>
</evidence>
<dbReference type="InterPro" id="IPR050445">
    <property type="entry name" value="Bact_polysacc_biosynth/exp"/>
</dbReference>
<evidence type="ECO:0000313" key="5">
    <source>
        <dbReference type="Proteomes" id="UP001203880"/>
    </source>
</evidence>
<reference evidence="4" key="1">
    <citation type="submission" date="2022-05" db="EMBL/GenBank/DDBJ databases">
        <authorList>
            <person name="Park J.-S."/>
        </authorList>
    </citation>
    <scope>NUCLEOTIDE SEQUENCE</scope>
    <source>
        <strain evidence="4">2012CJ41-6</strain>
    </source>
</reference>
<keyword evidence="4" id="KW-0762">Sugar transport</keyword>
<proteinExistence type="predicted"/>
<evidence type="ECO:0000313" key="4">
    <source>
        <dbReference type="EMBL" id="MCL6285259.1"/>
    </source>
</evidence>
<keyword evidence="5" id="KW-1185">Reference proteome</keyword>
<feature type="region of interest" description="Disordered" evidence="2">
    <location>
        <begin position="1"/>
        <end position="63"/>
    </location>
</feature>
<dbReference type="RefSeq" id="WP_249711868.1">
    <property type="nucleotide sequence ID" value="NZ_JAMFMB010000025.1"/>
</dbReference>
<dbReference type="EMBL" id="JAMFMB010000025">
    <property type="protein sequence ID" value="MCL6285259.1"/>
    <property type="molecule type" value="Genomic_DNA"/>
</dbReference>
<comment type="caution">
    <text evidence="4">The sequence shown here is derived from an EMBL/GenBank/DDBJ whole genome shotgun (WGS) entry which is preliminary data.</text>
</comment>
<organism evidence="4 5">
    <name type="scientific">Ruegeria spongiae</name>
    <dbReference type="NCBI Taxonomy" id="2942209"/>
    <lineage>
        <taxon>Bacteria</taxon>
        <taxon>Pseudomonadati</taxon>
        <taxon>Pseudomonadota</taxon>
        <taxon>Alphaproteobacteria</taxon>
        <taxon>Rhodobacterales</taxon>
        <taxon>Roseobacteraceae</taxon>
        <taxon>Ruegeria</taxon>
    </lineage>
</organism>
<gene>
    <name evidence="4" type="ORF">M3P21_17155</name>
</gene>
<name>A0ABT0Q8Q4_9RHOB</name>
<sequence>MTDRIKPFPEGGAQPSGAAGKQGKPDVGARAEKGAGQGGRGGPKPGSGGPKKDPRPGAGPAVMHPVAAPAQMRSRHRGVILSFVLMVLVPLAVLIFYLWNVAEDQYSSTAGFTVRSEEASPATDMLGGLVQLTGGSVASDGDILYEYIQSQDLVREIDRRVDLRAHYGQYWPQDFLFSIRPDASLEDLIRYWQRMVRISYDQSSGLVEVRVLAFDRETAQRIAQEIVDLSQSLVNDLSTQARADAMGYAMEDVAEAEERLKSAREALTQFRTRTQIVDPAADIQSRLGVMANLQQQLAESLIEYDLLRETVSSSDPRVTTAERRIAVIRERIAIERQTFASDSTETGAVGEDYPSLIAEYESLSVDREFAEETYRVALAALDLARDNAARKSRYLATYIRPTLAEDSEFPQRFVLTGLAALLLLLFWSILALIYYSIRDRG</sequence>
<keyword evidence="1" id="KW-0175">Coiled coil</keyword>
<feature type="compositionally biased region" description="Basic and acidic residues" evidence="2">
    <location>
        <begin position="23"/>
        <end position="33"/>
    </location>
</feature>
<dbReference type="Proteomes" id="UP001203880">
    <property type="component" value="Unassembled WGS sequence"/>
</dbReference>
<keyword evidence="3" id="KW-0472">Membrane</keyword>
<keyword evidence="3" id="KW-0812">Transmembrane</keyword>
<keyword evidence="4" id="KW-0813">Transport</keyword>
<evidence type="ECO:0000256" key="1">
    <source>
        <dbReference type="SAM" id="Coils"/>
    </source>
</evidence>
<accession>A0ABT0Q8Q4</accession>
<feature type="compositionally biased region" description="Gly residues" evidence="2">
    <location>
        <begin position="35"/>
        <end position="49"/>
    </location>
</feature>
<feature type="coiled-coil region" evidence="1">
    <location>
        <begin position="246"/>
        <end position="310"/>
    </location>
</feature>
<evidence type="ECO:0000256" key="2">
    <source>
        <dbReference type="SAM" id="MobiDB-lite"/>
    </source>
</evidence>
<protein>
    <submittedName>
        <fullName evidence="4">Sugar transporter</fullName>
    </submittedName>
</protein>
<feature type="transmembrane region" description="Helical" evidence="3">
    <location>
        <begin position="79"/>
        <end position="99"/>
    </location>
</feature>
<dbReference type="PANTHER" id="PTHR32309">
    <property type="entry name" value="TYROSINE-PROTEIN KINASE"/>
    <property type="match status" value="1"/>
</dbReference>
<dbReference type="PANTHER" id="PTHR32309:SF13">
    <property type="entry name" value="FERRIC ENTEROBACTIN TRANSPORT PROTEIN FEPE"/>
    <property type="match status" value="1"/>
</dbReference>